<dbReference type="AlphaFoldDB" id="A0A2P6RTG0"/>
<comment type="caution">
    <text evidence="1">The sequence shown here is derived from an EMBL/GenBank/DDBJ whole genome shotgun (WGS) entry which is preliminary data.</text>
</comment>
<proteinExistence type="predicted"/>
<gene>
    <name evidence="1" type="ORF">RchiOBHm_Chr2g0125011</name>
</gene>
<dbReference type="Proteomes" id="UP000238479">
    <property type="component" value="Chromosome 2"/>
</dbReference>
<dbReference type="Pfam" id="PF03140">
    <property type="entry name" value="DUF247"/>
    <property type="match status" value="1"/>
</dbReference>
<dbReference type="PANTHER" id="PTHR31170:SF25">
    <property type="entry name" value="BNAA09G04570D PROTEIN"/>
    <property type="match status" value="1"/>
</dbReference>
<dbReference type="STRING" id="74649.A0A2P6RTG0"/>
<reference evidence="1 2" key="1">
    <citation type="journal article" date="2018" name="Nat. Genet.">
        <title>The Rosa genome provides new insights in the design of modern roses.</title>
        <authorList>
            <person name="Bendahmane M."/>
        </authorList>
    </citation>
    <scope>NUCLEOTIDE SEQUENCE [LARGE SCALE GENOMIC DNA]</scope>
    <source>
        <strain evidence="2">cv. Old Blush</strain>
    </source>
</reference>
<sequence>MNEAPFWSITIDDKLSSEELFKHIKGAKERLAQFQRPKPKIQRVPYTLRDHKKFEKYYEPRAVAIGPFHHDKPRCQLAENFKLAMAEKFIEDSGRQVEYLHKIIEDNINTLKDCYDEEATRYYTDEALTNLLFLDGCSTLQFIYSFVNNQLANFMIKRDQVAFAEQDLFLLENQLPYQVLKLLMSASAKEMDLKSAIDGFVGRNIMAEEKKGKRDEPKKCSQQGYGVIDKEEPTHLLELLRTKMLGPKSNNSTETHLLELLWTKMLRCKCDNSTEKKGQQSFRNIQELKAAGIHLRRSKTGTLRDISFTHPLGLLGFQGFLNLPPLSVDDSMGPKFLNLIAYEMCPDFQNDSGVTSYICFLDSLIDHADDVKQLRKAHILHNLLGSDEEVAKLFNKIGTDLVPNSETYHGVKDKLEKHYKNMWKTWMAQFCHDHFSSPWTILAFLGVLAALGLSGIQTWYTVNSPSSS</sequence>
<protein>
    <submittedName>
        <fullName evidence="1">Uncharacterized protein</fullName>
    </submittedName>
</protein>
<organism evidence="1 2">
    <name type="scientific">Rosa chinensis</name>
    <name type="common">China rose</name>
    <dbReference type="NCBI Taxonomy" id="74649"/>
    <lineage>
        <taxon>Eukaryota</taxon>
        <taxon>Viridiplantae</taxon>
        <taxon>Streptophyta</taxon>
        <taxon>Embryophyta</taxon>
        <taxon>Tracheophyta</taxon>
        <taxon>Spermatophyta</taxon>
        <taxon>Magnoliopsida</taxon>
        <taxon>eudicotyledons</taxon>
        <taxon>Gunneridae</taxon>
        <taxon>Pentapetalae</taxon>
        <taxon>rosids</taxon>
        <taxon>fabids</taxon>
        <taxon>Rosales</taxon>
        <taxon>Rosaceae</taxon>
        <taxon>Rosoideae</taxon>
        <taxon>Rosoideae incertae sedis</taxon>
        <taxon>Rosa</taxon>
    </lineage>
</organism>
<dbReference type="PANTHER" id="PTHR31170">
    <property type="entry name" value="BNAC04G53230D PROTEIN"/>
    <property type="match status" value="1"/>
</dbReference>
<dbReference type="Gramene" id="PRQ49716">
    <property type="protein sequence ID" value="PRQ49716"/>
    <property type="gene ID" value="RchiOBHm_Chr2g0125011"/>
</dbReference>
<evidence type="ECO:0000313" key="1">
    <source>
        <dbReference type="EMBL" id="PRQ49716.1"/>
    </source>
</evidence>
<dbReference type="InterPro" id="IPR004158">
    <property type="entry name" value="DUF247_pln"/>
</dbReference>
<keyword evidence="2" id="KW-1185">Reference proteome</keyword>
<name>A0A2P6RTG0_ROSCH</name>
<dbReference type="EMBL" id="PDCK01000040">
    <property type="protein sequence ID" value="PRQ49716.1"/>
    <property type="molecule type" value="Genomic_DNA"/>
</dbReference>
<evidence type="ECO:0000313" key="2">
    <source>
        <dbReference type="Proteomes" id="UP000238479"/>
    </source>
</evidence>
<dbReference type="OMA" id="SEWWEQQ"/>
<accession>A0A2P6RTG0</accession>